<dbReference type="Gene3D" id="1.25.40.10">
    <property type="entry name" value="Tetratricopeptide repeat domain"/>
    <property type="match status" value="1"/>
</dbReference>
<dbReference type="STRING" id="504797.SAMN05421678_12747"/>
<dbReference type="EMBL" id="FOOI01000027">
    <property type="protein sequence ID" value="SFH66868.1"/>
    <property type="molecule type" value="Genomic_DNA"/>
</dbReference>
<accession>A0A1I3BWZ1</accession>
<reference evidence="1 4" key="2">
    <citation type="submission" date="2020-07" db="EMBL/GenBank/DDBJ databases">
        <title>Sequencing the genomes of 1000 actinobacteria strains.</title>
        <authorList>
            <person name="Klenk H.-P."/>
        </authorList>
    </citation>
    <scope>NUCLEOTIDE SEQUENCE [LARGE SCALE GENOMIC DNA]</scope>
    <source>
        <strain evidence="1 4">DSM 45117</strain>
    </source>
</reference>
<dbReference type="Proteomes" id="UP000533017">
    <property type="component" value="Unassembled WGS sequence"/>
</dbReference>
<name>A0A1I3BWZ1_9ACTN</name>
<reference evidence="2 3" key="1">
    <citation type="submission" date="2016-10" db="EMBL/GenBank/DDBJ databases">
        <authorList>
            <person name="de Groot N.N."/>
        </authorList>
    </citation>
    <scope>NUCLEOTIDE SEQUENCE [LARGE SCALE GENOMIC DNA]</scope>
    <source>
        <strain evidence="2 3">CPCC 202808</strain>
    </source>
</reference>
<gene>
    <name evidence="1" type="ORF">FHR37_005186</name>
    <name evidence="2" type="ORF">SAMN05421678_12747</name>
</gene>
<evidence type="ECO:0000313" key="3">
    <source>
        <dbReference type="Proteomes" id="UP000199052"/>
    </source>
</evidence>
<keyword evidence="4" id="KW-1185">Reference proteome</keyword>
<evidence type="ECO:0000313" key="2">
    <source>
        <dbReference type="EMBL" id="SFH66868.1"/>
    </source>
</evidence>
<dbReference type="InterPro" id="IPR011990">
    <property type="entry name" value="TPR-like_helical_dom_sf"/>
</dbReference>
<proteinExistence type="predicted"/>
<organism evidence="2 3">
    <name type="scientific">Actinopolymorpha cephalotaxi</name>
    <dbReference type="NCBI Taxonomy" id="504797"/>
    <lineage>
        <taxon>Bacteria</taxon>
        <taxon>Bacillati</taxon>
        <taxon>Actinomycetota</taxon>
        <taxon>Actinomycetes</taxon>
        <taxon>Propionibacteriales</taxon>
        <taxon>Actinopolymorphaceae</taxon>
        <taxon>Actinopolymorpha</taxon>
    </lineage>
</organism>
<sequence>MTERADRACRQAVFCGDTSDLLPALESLVGDEPGTDLARGMLRHSLALAGGEPDAEELACFERAAEEYRRRGDRAGEGRALFWQGCYHQVLGKDGETAVPLLERAATLSRDADDDLWLSYSLRHLAIARHQAGDLDGARDLLEQSTRLRRAVGFEEGVAANLVGLAFVAVDRGDRAGAERIAREAIEVGTASGASTMVTFAEQALNAAAQLRT</sequence>
<evidence type="ECO:0000313" key="4">
    <source>
        <dbReference type="Proteomes" id="UP000533017"/>
    </source>
</evidence>
<dbReference type="Pfam" id="PF13424">
    <property type="entry name" value="TPR_12"/>
    <property type="match status" value="1"/>
</dbReference>
<dbReference type="EMBL" id="JACBZA010000001">
    <property type="protein sequence ID" value="NYH86335.1"/>
    <property type="molecule type" value="Genomic_DNA"/>
</dbReference>
<dbReference type="SUPFAM" id="SSF48452">
    <property type="entry name" value="TPR-like"/>
    <property type="match status" value="1"/>
</dbReference>
<evidence type="ECO:0000313" key="1">
    <source>
        <dbReference type="EMBL" id="NYH86335.1"/>
    </source>
</evidence>
<dbReference type="OrthoDB" id="3373592at2"/>
<dbReference type="RefSeq" id="WP_139239251.1">
    <property type="nucleotide sequence ID" value="NZ_FOOI01000027.1"/>
</dbReference>
<dbReference type="Proteomes" id="UP000199052">
    <property type="component" value="Unassembled WGS sequence"/>
</dbReference>
<protein>
    <submittedName>
        <fullName evidence="1">Tetratricopeptide (TPR) repeat protein</fullName>
    </submittedName>
    <submittedName>
        <fullName evidence="2">Tetratricopeptide repeat-containing protein</fullName>
    </submittedName>
</protein>
<dbReference type="AlphaFoldDB" id="A0A1I3BWZ1"/>